<name>A0A7Y9NK34_9BACT</name>
<gene>
    <name evidence="2" type="ORF">HDF12_001225</name>
</gene>
<dbReference type="EMBL" id="JACCCV010000001">
    <property type="protein sequence ID" value="NYF50860.1"/>
    <property type="molecule type" value="Genomic_DNA"/>
</dbReference>
<evidence type="ECO:0000313" key="2">
    <source>
        <dbReference type="EMBL" id="NYF50860.1"/>
    </source>
</evidence>
<reference evidence="2 3" key="1">
    <citation type="submission" date="2020-07" db="EMBL/GenBank/DDBJ databases">
        <title>Genomic Encyclopedia of Type Strains, Phase IV (KMG-V): Genome sequencing to study the core and pangenomes of soil and plant-associated prokaryotes.</title>
        <authorList>
            <person name="Whitman W."/>
        </authorList>
    </citation>
    <scope>NUCLEOTIDE SEQUENCE [LARGE SCALE GENOMIC DNA]</scope>
    <source>
        <strain evidence="2 3">M8UP30</strain>
    </source>
</reference>
<comment type="caution">
    <text evidence="2">The sequence shown here is derived from an EMBL/GenBank/DDBJ whole genome shotgun (WGS) entry which is preliminary data.</text>
</comment>
<dbReference type="Proteomes" id="UP000534186">
    <property type="component" value="Unassembled WGS sequence"/>
</dbReference>
<evidence type="ECO:0000313" key="3">
    <source>
        <dbReference type="Proteomes" id="UP000534186"/>
    </source>
</evidence>
<evidence type="ECO:0000256" key="1">
    <source>
        <dbReference type="SAM" id="MobiDB-lite"/>
    </source>
</evidence>
<sequence length="203" mass="23002">MEQEGRGKRSTNQLQGAPVQDQAVRPVTAEQPRIVRSQAKSQVAEKELSEAYRIVVRYENHAVRGLAEPHELGSIEQLLRNDPIYPLDSIRLKLLGSDTIEDVPTRDAKAVFFVKTFDGDLRHRALHFHEHAPIVPGLWVRVYFYDGEMIEGIISNTRDFVLESGFFLRPTDPNGNNTLVYVLKGGLKDFHVLGMRNVPRSSN</sequence>
<accession>A0A7Y9NK34</accession>
<proteinExistence type="predicted"/>
<dbReference type="InterPro" id="IPR054251">
    <property type="entry name" value="DUF6982"/>
</dbReference>
<dbReference type="Pfam" id="PF22478">
    <property type="entry name" value="DUF6982"/>
    <property type="match status" value="1"/>
</dbReference>
<organism evidence="2 3">
    <name type="scientific">Tunturiibacter lichenicola</name>
    <dbReference type="NCBI Taxonomy" id="2051959"/>
    <lineage>
        <taxon>Bacteria</taxon>
        <taxon>Pseudomonadati</taxon>
        <taxon>Acidobacteriota</taxon>
        <taxon>Terriglobia</taxon>
        <taxon>Terriglobales</taxon>
        <taxon>Acidobacteriaceae</taxon>
        <taxon>Tunturiibacter</taxon>
    </lineage>
</organism>
<protein>
    <submittedName>
        <fullName evidence="2">Uncharacterized protein</fullName>
    </submittedName>
</protein>
<feature type="region of interest" description="Disordered" evidence="1">
    <location>
        <begin position="1"/>
        <end position="40"/>
    </location>
</feature>
<dbReference type="AlphaFoldDB" id="A0A7Y9NK34"/>